<dbReference type="GO" id="GO:0010468">
    <property type="term" value="P:regulation of gene expression"/>
    <property type="evidence" value="ECO:0007669"/>
    <property type="project" value="TreeGrafter"/>
</dbReference>
<evidence type="ECO:0000313" key="3">
    <source>
        <dbReference type="Proteomes" id="UP000257109"/>
    </source>
</evidence>
<dbReference type="PANTHER" id="PTHR13087:SF0">
    <property type="entry name" value="NFKB ACTIVATING PROTEIN LIKE"/>
    <property type="match status" value="1"/>
</dbReference>
<name>A0A371HQ07_MUCPR</name>
<comment type="caution">
    <text evidence="2">The sequence shown here is derived from an EMBL/GenBank/DDBJ whole genome shotgun (WGS) entry which is preliminary data.</text>
</comment>
<dbReference type="Proteomes" id="UP000257109">
    <property type="component" value="Unassembled WGS sequence"/>
</dbReference>
<dbReference type="OrthoDB" id="273141at2759"/>
<proteinExistence type="predicted"/>
<dbReference type="AlphaFoldDB" id="A0A371HQ07"/>
<dbReference type="STRING" id="157652.A0A371HQ07"/>
<dbReference type="PANTHER" id="PTHR13087">
    <property type="entry name" value="NF-KAPPA B ACTIVATING PROTEIN"/>
    <property type="match status" value="1"/>
</dbReference>
<feature type="compositionally biased region" description="Basic and acidic residues" evidence="1">
    <location>
        <begin position="78"/>
        <end position="91"/>
    </location>
</feature>
<gene>
    <name evidence="2" type="ORF">CR513_11350</name>
</gene>
<dbReference type="GO" id="GO:0005634">
    <property type="term" value="C:nucleus"/>
    <property type="evidence" value="ECO:0007669"/>
    <property type="project" value="TreeGrafter"/>
</dbReference>
<dbReference type="EMBL" id="QJKJ01001991">
    <property type="protein sequence ID" value="RDY04871.1"/>
    <property type="molecule type" value="Genomic_DNA"/>
</dbReference>
<accession>A0A371HQ07</accession>
<feature type="non-terminal residue" evidence="2">
    <location>
        <position position="1"/>
    </location>
</feature>
<feature type="region of interest" description="Disordered" evidence="1">
    <location>
        <begin position="78"/>
        <end position="100"/>
    </location>
</feature>
<sequence length="223" mass="27203">MLDHLNRQKQTKNKCLTTIKHNFPKLFFFFTPTIVIPHERHRHNNRHTLDFDVSDHYRRRRSPSYDSYDRHTDCCHRRSKSLEHRNPRHTNETSNDNALLKKFDRKKNGAYLDRDCNNWQRFDSESNKELKGLSYEEYQRLKKQKIRKMLKHYIWNIRLSSLRHDTNDLEDYNKLDEISNQDDVTRKIDKEVEPRRKFEFDSDFEFEKSANRKSSCGSSSSRF</sequence>
<evidence type="ECO:0000313" key="2">
    <source>
        <dbReference type="EMBL" id="RDY04871.1"/>
    </source>
</evidence>
<evidence type="ECO:0000256" key="1">
    <source>
        <dbReference type="SAM" id="MobiDB-lite"/>
    </source>
</evidence>
<reference evidence="2" key="1">
    <citation type="submission" date="2018-05" db="EMBL/GenBank/DDBJ databases">
        <title>Draft genome of Mucuna pruriens seed.</title>
        <authorList>
            <person name="Nnadi N.E."/>
            <person name="Vos R."/>
            <person name="Hasami M.H."/>
            <person name="Devisetty U.K."/>
            <person name="Aguiy J.C."/>
        </authorList>
    </citation>
    <scope>NUCLEOTIDE SEQUENCE [LARGE SCALE GENOMIC DNA]</scope>
    <source>
        <strain evidence="2">JCA_2017</strain>
    </source>
</reference>
<organism evidence="2 3">
    <name type="scientific">Mucuna pruriens</name>
    <name type="common">Velvet bean</name>
    <name type="synonym">Dolichos pruriens</name>
    <dbReference type="NCBI Taxonomy" id="157652"/>
    <lineage>
        <taxon>Eukaryota</taxon>
        <taxon>Viridiplantae</taxon>
        <taxon>Streptophyta</taxon>
        <taxon>Embryophyta</taxon>
        <taxon>Tracheophyta</taxon>
        <taxon>Spermatophyta</taxon>
        <taxon>Magnoliopsida</taxon>
        <taxon>eudicotyledons</taxon>
        <taxon>Gunneridae</taxon>
        <taxon>Pentapetalae</taxon>
        <taxon>rosids</taxon>
        <taxon>fabids</taxon>
        <taxon>Fabales</taxon>
        <taxon>Fabaceae</taxon>
        <taxon>Papilionoideae</taxon>
        <taxon>50 kb inversion clade</taxon>
        <taxon>NPAAA clade</taxon>
        <taxon>indigoferoid/millettioid clade</taxon>
        <taxon>Phaseoleae</taxon>
        <taxon>Mucuna</taxon>
    </lineage>
</organism>
<protein>
    <submittedName>
        <fullName evidence="2">Uncharacterized protein</fullName>
    </submittedName>
</protein>
<keyword evidence="3" id="KW-1185">Reference proteome</keyword>
<dbReference type="InterPro" id="IPR040466">
    <property type="entry name" value="NKAP"/>
</dbReference>